<dbReference type="InterPro" id="IPR046373">
    <property type="entry name" value="Acyl-CoA_Oxase/DH_mid-dom_sf"/>
</dbReference>
<dbReference type="InterPro" id="IPR037069">
    <property type="entry name" value="AcylCoA_DH/ox_N_sf"/>
</dbReference>
<dbReference type="Gene3D" id="1.10.540.10">
    <property type="entry name" value="Acyl-CoA dehydrogenase/oxidase, N-terminal domain"/>
    <property type="match status" value="1"/>
</dbReference>
<evidence type="ECO:0000313" key="1">
    <source>
        <dbReference type="EMBL" id="RYC50177.1"/>
    </source>
</evidence>
<dbReference type="GO" id="GO:0050660">
    <property type="term" value="F:flavin adenine dinucleotide binding"/>
    <property type="evidence" value="ECO:0007669"/>
    <property type="project" value="InterPro"/>
</dbReference>
<dbReference type="SUPFAM" id="SSF56645">
    <property type="entry name" value="Acyl-CoA dehydrogenase NM domain-like"/>
    <property type="match status" value="1"/>
</dbReference>
<dbReference type="AlphaFoldDB" id="A0A444VHD7"/>
<comment type="caution">
    <text evidence="1">The sequence shown here is derived from an EMBL/GenBank/DDBJ whole genome shotgun (WGS) entry which is preliminary data.</text>
</comment>
<dbReference type="Gene3D" id="2.40.110.10">
    <property type="entry name" value="Butyryl-CoA Dehydrogenase, subunit A, domain 2"/>
    <property type="match status" value="1"/>
</dbReference>
<accession>A0A444VHD7</accession>
<dbReference type="RefSeq" id="WP_129656187.1">
    <property type="nucleotide sequence ID" value="NZ_ML142916.1"/>
</dbReference>
<proteinExistence type="predicted"/>
<reference evidence="1 2" key="1">
    <citation type="submission" date="2014-04" db="EMBL/GenBank/DDBJ databases">
        <title>Whole genome of Muricauda olearia.</title>
        <authorList>
            <person name="Zhang X.-H."/>
            <person name="Tang K."/>
        </authorList>
    </citation>
    <scope>NUCLEOTIDE SEQUENCE [LARGE SCALE GENOMIC DNA]</scope>
    <source>
        <strain evidence="1 2">Th120</strain>
    </source>
</reference>
<protein>
    <submittedName>
        <fullName evidence="1">Acyl-CoA dehydrogenase</fullName>
    </submittedName>
</protein>
<dbReference type="EMBL" id="JJMP01000012">
    <property type="protein sequence ID" value="RYC50177.1"/>
    <property type="molecule type" value="Genomic_DNA"/>
</dbReference>
<dbReference type="InterPro" id="IPR009100">
    <property type="entry name" value="AcylCoA_DH/oxidase_NM_dom_sf"/>
</dbReference>
<dbReference type="GO" id="GO:0016627">
    <property type="term" value="F:oxidoreductase activity, acting on the CH-CH group of donors"/>
    <property type="evidence" value="ECO:0007669"/>
    <property type="project" value="InterPro"/>
</dbReference>
<keyword evidence="2" id="KW-1185">Reference proteome</keyword>
<gene>
    <name evidence="1" type="ORF">DN53_06770</name>
</gene>
<sequence>MKLKDNMQRYRELCFGKEELPKAVLEGIAKENLWNLWVPKLYGGLELSLTEGLKMLRHLAQVDGSLGWTVTLCSGANFFIGNLPKETANGIFNDPKEPVCFGGSGGVFGTAERKEEGYIINGIWKYATGAPYLTHFTLSAKIQEEGKDVLNEAGMPVVRCFVLDRKDVKVIKDWNTMGLKATATHSFEVSSKWVDEKYSFFYNEWHHSQNIFKIPFEVFADLTLWVNYVGMAAHYIAEAEMVLGQNEMLEKLKKAVSRSDEKIGSWAKRTEDNINLEDGFPEDWIREVHSEASASVKTISEGMISVYPFFGIRGCSNEHQLNQVFKDYFTATQHHIFSTKVV</sequence>
<dbReference type="Proteomes" id="UP000290261">
    <property type="component" value="Unassembled WGS sequence"/>
</dbReference>
<name>A0A444VHD7_9FLAO</name>
<evidence type="ECO:0000313" key="2">
    <source>
        <dbReference type="Proteomes" id="UP000290261"/>
    </source>
</evidence>
<organism evidence="1 2">
    <name type="scientific">Flagellimonas olearia</name>
    <dbReference type="NCBI Taxonomy" id="552546"/>
    <lineage>
        <taxon>Bacteria</taxon>
        <taxon>Pseudomonadati</taxon>
        <taxon>Bacteroidota</taxon>
        <taxon>Flavobacteriia</taxon>
        <taxon>Flavobacteriales</taxon>
        <taxon>Flavobacteriaceae</taxon>
        <taxon>Flagellimonas</taxon>
    </lineage>
</organism>